<dbReference type="RefSeq" id="WP_055161874.1">
    <property type="nucleotide sequence ID" value="NZ_CABIWZ010000009.1"/>
</dbReference>
<dbReference type="eggNOG" id="ENOG50340J5">
    <property type="taxonomic scope" value="Bacteria"/>
</dbReference>
<evidence type="ECO:0000313" key="2">
    <source>
        <dbReference type="EMBL" id="CUN82872.1"/>
    </source>
</evidence>
<feature type="chain" id="PRO_5008017335" description="Prealbumin-like fold domain-containing protein" evidence="1">
    <location>
        <begin position="28"/>
        <end position="199"/>
    </location>
</feature>
<dbReference type="AlphaFoldDB" id="A0A174A2H2"/>
<proteinExistence type="predicted"/>
<dbReference type="EMBL" id="CYYU01000009">
    <property type="protein sequence ID" value="CUN82872.1"/>
    <property type="molecule type" value="Genomic_DNA"/>
</dbReference>
<feature type="signal peptide" evidence="1">
    <location>
        <begin position="1"/>
        <end position="27"/>
    </location>
</feature>
<sequence length="199" mass="21982">MKKIKRSYLALAIGLALAFTAPQAASAAGAACGTVTGAVYTHGSERGMKIASSPDASAGGISWDLAAPKRKFHDKEADVWLIGKDFTYDKLSAQEIDDWYRFGKIPKDTPVYHTETDKKTGRYEFRDIPEGEYFLVILDSYGRDAAQNLTELDDKQQLQKKLPNWDAFELFNVGPRSCLVQMVTVKRGETVNIKPGTIG</sequence>
<accession>A0A174A2H2</accession>
<keyword evidence="1" id="KW-0732">Signal</keyword>
<dbReference type="PROSITE" id="PS51257">
    <property type="entry name" value="PROKAR_LIPOPROTEIN"/>
    <property type="match status" value="1"/>
</dbReference>
<dbReference type="STRING" id="187979.ERS852385_01463"/>
<protein>
    <recommendedName>
        <fullName evidence="4">Prealbumin-like fold domain-containing protein</fullName>
    </recommendedName>
</protein>
<dbReference type="SUPFAM" id="SSF117074">
    <property type="entry name" value="Hypothetical protein PA1324"/>
    <property type="match status" value="1"/>
</dbReference>
<dbReference type="OrthoDB" id="1666054at2"/>
<evidence type="ECO:0000313" key="3">
    <source>
        <dbReference type="Proteomes" id="UP000095546"/>
    </source>
</evidence>
<dbReference type="Proteomes" id="UP000095546">
    <property type="component" value="Unassembled WGS sequence"/>
</dbReference>
<reference evidence="2 3" key="1">
    <citation type="submission" date="2015-09" db="EMBL/GenBank/DDBJ databases">
        <authorList>
            <consortium name="Pathogen Informatics"/>
        </authorList>
    </citation>
    <scope>NUCLEOTIDE SEQUENCE [LARGE SCALE GENOMIC DNA]</scope>
    <source>
        <strain evidence="2 3">2789STDY5608828</strain>
    </source>
</reference>
<gene>
    <name evidence="2" type="ORF">ERS852385_01463</name>
</gene>
<evidence type="ECO:0000256" key="1">
    <source>
        <dbReference type="SAM" id="SignalP"/>
    </source>
</evidence>
<keyword evidence="3" id="KW-1185">Reference proteome</keyword>
<evidence type="ECO:0008006" key="4">
    <source>
        <dbReference type="Google" id="ProtNLM"/>
    </source>
</evidence>
<name>A0A174A2H2_9FIRM</name>
<organism evidence="2 3">
    <name type="scientific">Mitsuokella jalaludinii</name>
    <dbReference type="NCBI Taxonomy" id="187979"/>
    <lineage>
        <taxon>Bacteria</taxon>
        <taxon>Bacillati</taxon>
        <taxon>Bacillota</taxon>
        <taxon>Negativicutes</taxon>
        <taxon>Selenomonadales</taxon>
        <taxon>Selenomonadaceae</taxon>
        <taxon>Mitsuokella</taxon>
    </lineage>
</organism>